<proteinExistence type="predicted"/>
<dbReference type="GO" id="GO:0004673">
    <property type="term" value="F:protein histidine kinase activity"/>
    <property type="evidence" value="ECO:0007669"/>
    <property type="project" value="UniProtKB-EC"/>
</dbReference>
<evidence type="ECO:0000313" key="8">
    <source>
        <dbReference type="Proteomes" id="UP000006250"/>
    </source>
</evidence>
<dbReference type="EC" id="2.7.13.3" evidence="2"/>
<evidence type="ECO:0000256" key="3">
    <source>
        <dbReference type="ARBA" id="ARBA00022679"/>
    </source>
</evidence>
<keyword evidence="5" id="KW-0902">Two-component regulatory system</keyword>
<dbReference type="InterPro" id="IPR050736">
    <property type="entry name" value="Sensor_HK_Regulatory"/>
</dbReference>
<keyword evidence="8" id="KW-1185">Reference proteome</keyword>
<evidence type="ECO:0000256" key="5">
    <source>
        <dbReference type="ARBA" id="ARBA00023012"/>
    </source>
</evidence>
<dbReference type="InterPro" id="IPR005467">
    <property type="entry name" value="His_kinase_dom"/>
</dbReference>
<dbReference type="Proteomes" id="UP000006250">
    <property type="component" value="Unassembled WGS sequence"/>
</dbReference>
<evidence type="ECO:0000256" key="4">
    <source>
        <dbReference type="ARBA" id="ARBA00022777"/>
    </source>
</evidence>
<dbReference type="OrthoDB" id="9792686at2"/>
<dbReference type="eggNOG" id="COG2205">
    <property type="taxonomic scope" value="Bacteria"/>
</dbReference>
<evidence type="ECO:0000256" key="1">
    <source>
        <dbReference type="ARBA" id="ARBA00000085"/>
    </source>
</evidence>
<dbReference type="EMBL" id="AECZ01000054">
    <property type="protein sequence ID" value="EFL49231.1"/>
    <property type="molecule type" value="Genomic_DNA"/>
</dbReference>
<dbReference type="SUPFAM" id="SSF55874">
    <property type="entry name" value="ATPase domain of HSP90 chaperone/DNA topoisomerase II/histidine kinase"/>
    <property type="match status" value="1"/>
</dbReference>
<evidence type="ECO:0000256" key="2">
    <source>
        <dbReference type="ARBA" id="ARBA00012438"/>
    </source>
</evidence>
<protein>
    <recommendedName>
        <fullName evidence="2">histidine kinase</fullName>
        <ecNumber evidence="2">2.7.13.3</ecNumber>
    </recommendedName>
</protein>
<dbReference type="GO" id="GO:0000160">
    <property type="term" value="P:phosphorelay signal transduction system"/>
    <property type="evidence" value="ECO:0007669"/>
    <property type="project" value="UniProtKB-KW"/>
</dbReference>
<organism evidence="7 8">
    <name type="scientific">Solidesulfovibrio fructosivorans JJ]</name>
    <dbReference type="NCBI Taxonomy" id="596151"/>
    <lineage>
        <taxon>Bacteria</taxon>
        <taxon>Pseudomonadati</taxon>
        <taxon>Thermodesulfobacteriota</taxon>
        <taxon>Desulfovibrionia</taxon>
        <taxon>Desulfovibrionales</taxon>
        <taxon>Desulfovibrionaceae</taxon>
        <taxon>Solidesulfovibrio</taxon>
    </lineage>
</organism>
<comment type="caution">
    <text evidence="7">The sequence shown here is derived from an EMBL/GenBank/DDBJ whole genome shotgun (WGS) entry which is preliminary data.</text>
</comment>
<dbReference type="PANTHER" id="PTHR43711:SF1">
    <property type="entry name" value="HISTIDINE KINASE 1"/>
    <property type="match status" value="1"/>
</dbReference>
<name>E1K2B1_SOLFR</name>
<dbReference type="RefSeq" id="WP_005996973.1">
    <property type="nucleotide sequence ID" value="NZ_AECZ01000054.1"/>
</dbReference>
<reference evidence="7 8" key="1">
    <citation type="submission" date="2010-08" db="EMBL/GenBank/DDBJ databases">
        <title>The draft genome of Desulfovibrio fructosovorans JJ.</title>
        <authorList>
            <consortium name="US DOE Joint Genome Institute (JGI-PGF)"/>
            <person name="Lucas S."/>
            <person name="Copeland A."/>
            <person name="Lapidus A."/>
            <person name="Cheng J.-F."/>
            <person name="Bruce D."/>
            <person name="Goodwin L."/>
            <person name="Pitluck S."/>
            <person name="Land M.L."/>
            <person name="Hauser L."/>
            <person name="Chang Y.-J."/>
            <person name="Jeffries C."/>
            <person name="Wall J.D."/>
            <person name="Stahl D.A."/>
            <person name="Arkin A.P."/>
            <person name="Dehal P."/>
            <person name="Stolyar S.M."/>
            <person name="Hazen T.C."/>
            <person name="Woyke T.J."/>
        </authorList>
    </citation>
    <scope>NUCLEOTIDE SEQUENCE [LARGE SCALE GENOMIC DNA]</scope>
    <source>
        <strain evidence="7 8">JJ</strain>
    </source>
</reference>
<accession>E1K2B1</accession>
<sequence length="378" mass="41819">MPAPDQTCFAPAERAAVEEIRRQFAVLSNHEIPGVLDAIPVIAMVLNRCRQVVFGNRKFLDAIGATDIREALGKRPGEAFHCVHAASAPNGCGTGDFCVHCGAVRSILLGLAGRDNVQECNLRRQTNGVPEALDLQVSTASTTVEAEKFIIFSITDISHEKRHRILERIFFHDMLNTVGSLKGLMEFLVDEVHEKLRPDAQFIYQAMAQLTDEIIYQKQLLAAESNELQVHLTPLLPNNMLTIVEATFQSTEQARGKILKICGECPETTFESDPVLLRRVLGNMVKNALEATAPGGVVRLGCRPDENRVEFWVQNDAVIPKSVRMRIFNRSFSTKGMGRGLGTYSIKLLTERYLGGAVDFSSTREEGTVFRVRLPLGG</sequence>
<gene>
    <name evidence="7" type="ORF">DesfrDRAFT_4011</name>
</gene>
<dbReference type="InterPro" id="IPR036890">
    <property type="entry name" value="HATPase_C_sf"/>
</dbReference>
<dbReference type="InterPro" id="IPR003594">
    <property type="entry name" value="HATPase_dom"/>
</dbReference>
<keyword evidence="4 7" id="KW-0418">Kinase</keyword>
<dbReference type="Gene3D" id="3.30.565.10">
    <property type="entry name" value="Histidine kinase-like ATPase, C-terminal domain"/>
    <property type="match status" value="1"/>
</dbReference>
<comment type="catalytic activity">
    <reaction evidence="1">
        <text>ATP + protein L-histidine = ADP + protein N-phospho-L-histidine.</text>
        <dbReference type="EC" id="2.7.13.3"/>
    </reaction>
</comment>
<dbReference type="Pfam" id="PF02518">
    <property type="entry name" value="HATPase_c"/>
    <property type="match status" value="1"/>
</dbReference>
<evidence type="ECO:0000313" key="7">
    <source>
        <dbReference type="EMBL" id="EFL49231.1"/>
    </source>
</evidence>
<dbReference type="SMART" id="SM00387">
    <property type="entry name" value="HATPase_c"/>
    <property type="match status" value="1"/>
</dbReference>
<evidence type="ECO:0000259" key="6">
    <source>
        <dbReference type="PROSITE" id="PS50109"/>
    </source>
</evidence>
<dbReference type="AlphaFoldDB" id="E1K2B1"/>
<dbReference type="PANTHER" id="PTHR43711">
    <property type="entry name" value="TWO-COMPONENT HISTIDINE KINASE"/>
    <property type="match status" value="1"/>
</dbReference>
<dbReference type="PROSITE" id="PS50109">
    <property type="entry name" value="HIS_KIN"/>
    <property type="match status" value="1"/>
</dbReference>
<feature type="domain" description="Histidine kinase" evidence="6">
    <location>
        <begin position="169"/>
        <end position="378"/>
    </location>
</feature>
<dbReference type="STRING" id="596151.DesfrDRAFT_4011"/>
<keyword evidence="3" id="KW-0808">Transferase</keyword>